<dbReference type="NCBIfam" id="TIGR01783">
    <property type="entry name" value="TonB-siderophor"/>
    <property type="match status" value="1"/>
</dbReference>
<evidence type="ECO:0000259" key="17">
    <source>
        <dbReference type="Pfam" id="PF00593"/>
    </source>
</evidence>
<evidence type="ECO:0000256" key="2">
    <source>
        <dbReference type="ARBA" id="ARBA00009810"/>
    </source>
</evidence>
<keyword evidence="11 14" id="KW-0472">Membrane</keyword>
<evidence type="ECO:0000259" key="18">
    <source>
        <dbReference type="Pfam" id="PF07715"/>
    </source>
</evidence>
<dbReference type="Pfam" id="PF07715">
    <property type="entry name" value="Plug"/>
    <property type="match status" value="1"/>
</dbReference>
<dbReference type="CDD" id="cd01347">
    <property type="entry name" value="ligand_gated_channel"/>
    <property type="match status" value="1"/>
</dbReference>
<proteinExistence type="inferred from homology"/>
<dbReference type="GO" id="GO:0015891">
    <property type="term" value="P:siderophore transport"/>
    <property type="evidence" value="ECO:0007669"/>
    <property type="project" value="InterPro"/>
</dbReference>
<dbReference type="InterPro" id="IPR010105">
    <property type="entry name" value="TonB_sidphr_rcpt"/>
</dbReference>
<dbReference type="InterPro" id="IPR000531">
    <property type="entry name" value="Beta-barrel_TonB"/>
</dbReference>
<dbReference type="InterPro" id="IPR037066">
    <property type="entry name" value="Plug_dom_sf"/>
</dbReference>
<keyword evidence="7" id="KW-0732">Signal</keyword>
<dbReference type="Proteomes" id="UP000316584">
    <property type="component" value="Chromosome"/>
</dbReference>
<keyword evidence="13 14" id="KW-0998">Cell outer membrane</keyword>
<evidence type="ECO:0000256" key="9">
    <source>
        <dbReference type="ARBA" id="ARBA00023065"/>
    </source>
</evidence>
<evidence type="ECO:0000256" key="10">
    <source>
        <dbReference type="ARBA" id="ARBA00023077"/>
    </source>
</evidence>
<dbReference type="FunFam" id="2.170.130.10:FF:000001">
    <property type="entry name" value="Catecholate siderophore TonB-dependent receptor"/>
    <property type="match status" value="1"/>
</dbReference>
<dbReference type="Gene3D" id="2.40.170.20">
    <property type="entry name" value="TonB-dependent receptor, beta-barrel domain"/>
    <property type="match status" value="1"/>
</dbReference>
<evidence type="ECO:0000256" key="7">
    <source>
        <dbReference type="ARBA" id="ARBA00022729"/>
    </source>
</evidence>
<feature type="domain" description="TonB-dependent receptor-like beta-barrel" evidence="17">
    <location>
        <begin position="241"/>
        <end position="682"/>
    </location>
</feature>
<evidence type="ECO:0000256" key="14">
    <source>
        <dbReference type="PROSITE-ProRule" id="PRU01360"/>
    </source>
</evidence>
<evidence type="ECO:0000256" key="6">
    <source>
        <dbReference type="ARBA" id="ARBA00022692"/>
    </source>
</evidence>
<evidence type="ECO:0000313" key="19">
    <source>
        <dbReference type="EMBL" id="QDW65663.1"/>
    </source>
</evidence>
<gene>
    <name evidence="19" type="ORF">FPZ22_01070</name>
</gene>
<dbReference type="GO" id="GO:0038023">
    <property type="term" value="F:signaling receptor activity"/>
    <property type="evidence" value="ECO:0007669"/>
    <property type="project" value="InterPro"/>
</dbReference>
<keyword evidence="12 19" id="KW-0675">Receptor</keyword>
<dbReference type="OrthoDB" id="9790771at2"/>
<evidence type="ECO:0000256" key="11">
    <source>
        <dbReference type="ARBA" id="ARBA00023136"/>
    </source>
</evidence>
<dbReference type="KEGG" id="lug:FPZ22_01070"/>
<comment type="similarity">
    <text evidence="2 14 16">Belongs to the TonB-dependent receptor family.</text>
</comment>
<evidence type="ECO:0000256" key="3">
    <source>
        <dbReference type="ARBA" id="ARBA00022448"/>
    </source>
</evidence>
<evidence type="ECO:0000256" key="12">
    <source>
        <dbReference type="ARBA" id="ARBA00023170"/>
    </source>
</evidence>
<evidence type="ECO:0000256" key="5">
    <source>
        <dbReference type="ARBA" id="ARBA00022496"/>
    </source>
</evidence>
<dbReference type="AlphaFoldDB" id="A0A518N168"/>
<dbReference type="PANTHER" id="PTHR32552">
    <property type="entry name" value="FERRICHROME IRON RECEPTOR-RELATED"/>
    <property type="match status" value="1"/>
</dbReference>
<dbReference type="InterPro" id="IPR036942">
    <property type="entry name" value="Beta-barrel_TonB_sf"/>
</dbReference>
<evidence type="ECO:0000256" key="13">
    <source>
        <dbReference type="ARBA" id="ARBA00023237"/>
    </source>
</evidence>
<dbReference type="PANTHER" id="PTHR32552:SF68">
    <property type="entry name" value="FERRICHROME OUTER MEMBRANE TRANSPORTER_PHAGE RECEPTOR"/>
    <property type="match status" value="1"/>
</dbReference>
<keyword evidence="8" id="KW-0408">Iron</keyword>
<feature type="short sequence motif" description="TonB C-terminal box" evidence="15">
    <location>
        <begin position="696"/>
        <end position="713"/>
    </location>
</feature>
<dbReference type="Pfam" id="PF00593">
    <property type="entry name" value="TonB_dep_Rec_b-barrel"/>
    <property type="match status" value="1"/>
</dbReference>
<dbReference type="PROSITE" id="PS52016">
    <property type="entry name" value="TONB_DEPENDENT_REC_3"/>
    <property type="match status" value="1"/>
</dbReference>
<keyword evidence="10 16" id="KW-0798">TonB box</keyword>
<reference evidence="19 20" key="1">
    <citation type="submission" date="2019-07" db="EMBL/GenBank/DDBJ databases">
        <title>Full genome sequence of Luteimonas sp. Gr-4.</title>
        <authorList>
            <person name="Im W.-T."/>
        </authorList>
    </citation>
    <scope>NUCLEOTIDE SEQUENCE [LARGE SCALE GENOMIC DNA]</scope>
    <source>
        <strain evidence="19 20">Gr-4</strain>
    </source>
</reference>
<keyword evidence="3 14" id="KW-0813">Transport</keyword>
<evidence type="ECO:0000256" key="16">
    <source>
        <dbReference type="RuleBase" id="RU003357"/>
    </source>
</evidence>
<keyword evidence="6 14" id="KW-0812">Transmembrane</keyword>
<name>A0A518N168_9GAMM</name>
<keyword evidence="20" id="KW-1185">Reference proteome</keyword>
<evidence type="ECO:0000256" key="1">
    <source>
        <dbReference type="ARBA" id="ARBA00004571"/>
    </source>
</evidence>
<protein>
    <submittedName>
        <fullName evidence="19">TonB-dependent siderophore receptor</fullName>
    </submittedName>
</protein>
<evidence type="ECO:0000313" key="20">
    <source>
        <dbReference type="Proteomes" id="UP000316584"/>
    </source>
</evidence>
<dbReference type="RefSeq" id="WP_144889480.1">
    <property type="nucleotide sequence ID" value="NZ_CP042218.1"/>
</dbReference>
<feature type="domain" description="TonB-dependent receptor plug" evidence="18">
    <location>
        <begin position="75"/>
        <end position="170"/>
    </location>
</feature>
<evidence type="ECO:0000256" key="4">
    <source>
        <dbReference type="ARBA" id="ARBA00022452"/>
    </source>
</evidence>
<dbReference type="SUPFAM" id="SSF56935">
    <property type="entry name" value="Porins"/>
    <property type="match status" value="1"/>
</dbReference>
<sequence length="713" mass="78734">MSDLSQPRRPAPLPRAVRIALYGLPLLTGLQTYSPLVLAEASGGALTLDRVIVVGERQDYRVERTSTATKTDTPLRDVPQSITVVTEGLIDDQRMQSMADVVRYVPGVQMAQGEGHRDAPVLRGNTSTADFFVDGVRDDVQYFRDLYNVERIEVLKGPSGMIFGRGGSGGLINRVTRQAEGSGIRELGVTVGSWGNRRLTGDVDHALSDTAAFRVTGLHEDSDSYRDYGSVERWAVNPTLSFRASDTTTFAFGYEHFEDGRTVDRGVPSFQGRPLRTDESTFFGQPESSFSYARVDALGATVSHAFGNDARLVNRTRYADYDKFYQNVFPGAYNAASNQVAIVAYNNLTTRKNLLNQTDLTFSARTGGIGHKFLLGLELNRQETDNFRQTGYFPDVGGNATSAVVTLPDTIHTGPVVFRQSATDADNHGVAKTAAFYAQDQIEFSPQWQAILGIRYDRFETDLLNRRNGTVLSSSDDLVSPRAGLIYKPREDLSLYASYTIAYVPRAGEQLASLTASNRALDPEKFRNSEVGLKWDINDRLSASAAVYRLERTNVAITDPDNPARSLLVDGQRVRGMELELSGKLTDAWQVLAGYAWQDSEVRTPGAQNGNALGQVPENSFSFWNRYDLTPQWGVGLGAIHQDRVYVSTDNTVVLPGFTRFDAAVFYTVSANMRLQLNVENLFDEAYFASAHSNNNILPASPRAIRLGLDFRF</sequence>
<accession>A0A518N168</accession>
<dbReference type="InterPro" id="IPR039426">
    <property type="entry name" value="TonB-dep_rcpt-like"/>
</dbReference>
<keyword evidence="4 14" id="KW-1134">Transmembrane beta strand</keyword>
<keyword evidence="5" id="KW-0410">Iron transport</keyword>
<dbReference type="InterPro" id="IPR010917">
    <property type="entry name" value="TonB_rcpt_CS"/>
</dbReference>
<comment type="subcellular location">
    <subcellularLocation>
        <location evidence="1 14">Cell outer membrane</location>
        <topology evidence="1 14">Multi-pass membrane protein</topology>
    </subcellularLocation>
</comment>
<dbReference type="Gene3D" id="2.170.130.10">
    <property type="entry name" value="TonB-dependent receptor, plug domain"/>
    <property type="match status" value="1"/>
</dbReference>
<dbReference type="GO" id="GO:0009279">
    <property type="term" value="C:cell outer membrane"/>
    <property type="evidence" value="ECO:0007669"/>
    <property type="project" value="UniProtKB-SubCell"/>
</dbReference>
<dbReference type="PROSITE" id="PS01156">
    <property type="entry name" value="TONB_DEPENDENT_REC_2"/>
    <property type="match status" value="1"/>
</dbReference>
<dbReference type="EMBL" id="CP042218">
    <property type="protein sequence ID" value="QDW65663.1"/>
    <property type="molecule type" value="Genomic_DNA"/>
</dbReference>
<dbReference type="GO" id="GO:0015344">
    <property type="term" value="F:siderophore uptake transmembrane transporter activity"/>
    <property type="evidence" value="ECO:0007669"/>
    <property type="project" value="TreeGrafter"/>
</dbReference>
<keyword evidence="9" id="KW-0406">Ion transport</keyword>
<dbReference type="InterPro" id="IPR012910">
    <property type="entry name" value="Plug_dom"/>
</dbReference>
<organism evidence="19 20">
    <name type="scientific">Luteimonas granuli</name>
    <dbReference type="NCBI Taxonomy" id="1176533"/>
    <lineage>
        <taxon>Bacteria</taxon>
        <taxon>Pseudomonadati</taxon>
        <taxon>Pseudomonadota</taxon>
        <taxon>Gammaproteobacteria</taxon>
        <taxon>Lysobacterales</taxon>
        <taxon>Lysobacteraceae</taxon>
        <taxon>Luteimonas</taxon>
    </lineage>
</organism>
<evidence type="ECO:0000256" key="15">
    <source>
        <dbReference type="PROSITE-ProRule" id="PRU10144"/>
    </source>
</evidence>
<evidence type="ECO:0000256" key="8">
    <source>
        <dbReference type="ARBA" id="ARBA00023004"/>
    </source>
</evidence>